<evidence type="ECO:0000256" key="1">
    <source>
        <dbReference type="SAM" id="Phobius"/>
    </source>
</evidence>
<protein>
    <submittedName>
        <fullName evidence="2">Uncharacterized protein</fullName>
    </submittedName>
</protein>
<keyword evidence="1" id="KW-0812">Transmembrane</keyword>
<proteinExistence type="predicted"/>
<dbReference type="Proteomes" id="UP001417504">
    <property type="component" value="Unassembled WGS sequence"/>
</dbReference>
<keyword evidence="1" id="KW-0472">Membrane</keyword>
<keyword evidence="1" id="KW-1133">Transmembrane helix</keyword>
<gene>
    <name evidence="2" type="ORF">Sjap_002931</name>
</gene>
<organism evidence="2 3">
    <name type="scientific">Stephania japonica</name>
    <dbReference type="NCBI Taxonomy" id="461633"/>
    <lineage>
        <taxon>Eukaryota</taxon>
        <taxon>Viridiplantae</taxon>
        <taxon>Streptophyta</taxon>
        <taxon>Embryophyta</taxon>
        <taxon>Tracheophyta</taxon>
        <taxon>Spermatophyta</taxon>
        <taxon>Magnoliopsida</taxon>
        <taxon>Ranunculales</taxon>
        <taxon>Menispermaceae</taxon>
        <taxon>Menispermoideae</taxon>
        <taxon>Cissampelideae</taxon>
        <taxon>Stephania</taxon>
    </lineage>
</organism>
<evidence type="ECO:0000313" key="3">
    <source>
        <dbReference type="Proteomes" id="UP001417504"/>
    </source>
</evidence>
<sequence>MAEPAGSGRTGPSSSPLTRARAYALALFFFFFFFLFHGREGEGEGEEIGETIIVSLLTSELSSFPSHHHHRITITTITTVQQQQQQQQQQQHNNINHKLTSLLPTPLPRAPDLDLSISLLLPSLSRIRSRK</sequence>
<keyword evidence="3" id="KW-1185">Reference proteome</keyword>
<comment type="caution">
    <text evidence="2">The sequence shown here is derived from an EMBL/GenBank/DDBJ whole genome shotgun (WGS) entry which is preliminary data.</text>
</comment>
<evidence type="ECO:0000313" key="2">
    <source>
        <dbReference type="EMBL" id="KAK9155451.1"/>
    </source>
</evidence>
<reference evidence="2 3" key="1">
    <citation type="submission" date="2024-01" db="EMBL/GenBank/DDBJ databases">
        <title>Genome assemblies of Stephania.</title>
        <authorList>
            <person name="Yang L."/>
        </authorList>
    </citation>
    <scope>NUCLEOTIDE SEQUENCE [LARGE SCALE GENOMIC DNA]</scope>
    <source>
        <strain evidence="2">QJT</strain>
        <tissue evidence="2">Leaf</tissue>
    </source>
</reference>
<dbReference type="EMBL" id="JBBNAE010000001">
    <property type="protein sequence ID" value="KAK9155451.1"/>
    <property type="molecule type" value="Genomic_DNA"/>
</dbReference>
<accession>A0AAP0KMS3</accession>
<dbReference type="AlphaFoldDB" id="A0AAP0KMS3"/>
<feature type="transmembrane region" description="Helical" evidence="1">
    <location>
        <begin position="20"/>
        <end position="36"/>
    </location>
</feature>
<name>A0AAP0KMS3_9MAGN</name>